<dbReference type="SUPFAM" id="SSF52172">
    <property type="entry name" value="CheY-like"/>
    <property type="match status" value="1"/>
</dbReference>
<dbReference type="PROSITE" id="PS51755">
    <property type="entry name" value="OMPR_PHOB"/>
    <property type="match status" value="1"/>
</dbReference>
<evidence type="ECO:0000259" key="8">
    <source>
        <dbReference type="PROSITE" id="PS50110"/>
    </source>
</evidence>
<gene>
    <name evidence="10" type="ORF">J2S15_000389</name>
</gene>
<dbReference type="InterPro" id="IPR039420">
    <property type="entry name" value="WalR-like"/>
</dbReference>
<dbReference type="PANTHER" id="PTHR48111">
    <property type="entry name" value="REGULATOR OF RPOS"/>
    <property type="match status" value="1"/>
</dbReference>
<dbReference type="SUPFAM" id="SSF46894">
    <property type="entry name" value="C-terminal effector domain of the bipartite response regulators"/>
    <property type="match status" value="1"/>
</dbReference>
<sequence>MRLLIIEDEKSLADSLAQILQKNNYTVDVFYDGESGEEQALFGIHDLIILDIMLPKKDGISVLKSIRANGLEMPVILLTAKGEVEDRVRGLDDGADDYLPKPFETNELLARIRANLRRRNTTLEDSNRLVYGDLTLDKQNLLLSAKDHQVNLTFKEAELMEFFMLQKETVSTKELLIDKIWGFDSDANFNHVEVYISFLRKKLLFLKSNITIFTVRGIGYRLKEKEDV</sequence>
<evidence type="ECO:0000256" key="2">
    <source>
        <dbReference type="ARBA" id="ARBA00023012"/>
    </source>
</evidence>
<evidence type="ECO:0000259" key="9">
    <source>
        <dbReference type="PROSITE" id="PS51755"/>
    </source>
</evidence>
<keyword evidence="11" id="KW-1185">Reference proteome</keyword>
<evidence type="ECO:0000256" key="1">
    <source>
        <dbReference type="ARBA" id="ARBA00022553"/>
    </source>
</evidence>
<evidence type="ECO:0000256" key="5">
    <source>
        <dbReference type="ARBA" id="ARBA00023163"/>
    </source>
</evidence>
<dbReference type="InterPro" id="IPR011006">
    <property type="entry name" value="CheY-like_superfamily"/>
</dbReference>
<organism evidence="10 11">
    <name type="scientific">Breznakia pachnodae</name>
    <dbReference type="NCBI Taxonomy" id="265178"/>
    <lineage>
        <taxon>Bacteria</taxon>
        <taxon>Bacillati</taxon>
        <taxon>Bacillota</taxon>
        <taxon>Erysipelotrichia</taxon>
        <taxon>Erysipelotrichales</taxon>
        <taxon>Erysipelotrichaceae</taxon>
        <taxon>Breznakia</taxon>
    </lineage>
</organism>
<dbReference type="RefSeq" id="WP_307404958.1">
    <property type="nucleotide sequence ID" value="NZ_JAUSUR010000001.1"/>
</dbReference>
<keyword evidence="2" id="KW-0902">Two-component regulatory system</keyword>
<reference evidence="10 11" key="1">
    <citation type="submission" date="2023-07" db="EMBL/GenBank/DDBJ databases">
        <title>Genomic Encyclopedia of Type Strains, Phase IV (KMG-IV): sequencing the most valuable type-strain genomes for metagenomic binning, comparative biology and taxonomic classification.</title>
        <authorList>
            <person name="Goeker M."/>
        </authorList>
    </citation>
    <scope>NUCLEOTIDE SEQUENCE [LARGE SCALE GENOMIC DNA]</scope>
    <source>
        <strain evidence="10 11">DSM 16784</strain>
    </source>
</reference>
<keyword evidence="3" id="KW-0805">Transcription regulation</keyword>
<evidence type="ECO:0000313" key="10">
    <source>
        <dbReference type="EMBL" id="MDQ0359658.1"/>
    </source>
</evidence>
<dbReference type="Pfam" id="PF00072">
    <property type="entry name" value="Response_reg"/>
    <property type="match status" value="1"/>
</dbReference>
<dbReference type="GO" id="GO:0003677">
    <property type="term" value="F:DNA binding"/>
    <property type="evidence" value="ECO:0007669"/>
    <property type="project" value="UniProtKB-KW"/>
</dbReference>
<dbReference type="Gene3D" id="1.10.10.10">
    <property type="entry name" value="Winged helix-like DNA-binding domain superfamily/Winged helix DNA-binding domain"/>
    <property type="match status" value="1"/>
</dbReference>
<dbReference type="CDD" id="cd00383">
    <property type="entry name" value="trans_reg_C"/>
    <property type="match status" value="1"/>
</dbReference>
<evidence type="ECO:0000256" key="4">
    <source>
        <dbReference type="ARBA" id="ARBA00023125"/>
    </source>
</evidence>
<dbReference type="Pfam" id="PF00486">
    <property type="entry name" value="Trans_reg_C"/>
    <property type="match status" value="1"/>
</dbReference>
<comment type="caution">
    <text evidence="10">The sequence shown here is derived from an EMBL/GenBank/DDBJ whole genome shotgun (WGS) entry which is preliminary data.</text>
</comment>
<dbReference type="SMART" id="SM00862">
    <property type="entry name" value="Trans_reg_C"/>
    <property type="match status" value="1"/>
</dbReference>
<dbReference type="PROSITE" id="PS50110">
    <property type="entry name" value="RESPONSE_REGULATORY"/>
    <property type="match status" value="1"/>
</dbReference>
<dbReference type="InterPro" id="IPR001867">
    <property type="entry name" value="OmpR/PhoB-type_DNA-bd"/>
</dbReference>
<accession>A0ABU0DYF3</accession>
<feature type="domain" description="Response regulatory" evidence="8">
    <location>
        <begin position="2"/>
        <end position="116"/>
    </location>
</feature>
<dbReference type="Gene3D" id="6.10.250.690">
    <property type="match status" value="1"/>
</dbReference>
<proteinExistence type="predicted"/>
<dbReference type="CDD" id="cd17625">
    <property type="entry name" value="REC_OmpR_DrrD-like"/>
    <property type="match status" value="1"/>
</dbReference>
<feature type="modified residue" description="4-aspartylphosphate" evidence="6">
    <location>
        <position position="51"/>
    </location>
</feature>
<dbReference type="Proteomes" id="UP001230220">
    <property type="component" value="Unassembled WGS sequence"/>
</dbReference>
<keyword evidence="5" id="KW-0804">Transcription</keyword>
<feature type="domain" description="OmpR/PhoB-type" evidence="9">
    <location>
        <begin position="126"/>
        <end position="224"/>
    </location>
</feature>
<evidence type="ECO:0000256" key="6">
    <source>
        <dbReference type="PROSITE-ProRule" id="PRU00169"/>
    </source>
</evidence>
<feature type="DNA-binding region" description="OmpR/PhoB-type" evidence="7">
    <location>
        <begin position="126"/>
        <end position="224"/>
    </location>
</feature>
<keyword evidence="1 6" id="KW-0597">Phosphoprotein</keyword>
<protein>
    <submittedName>
        <fullName evidence="10">DNA-binding response OmpR family regulator</fullName>
    </submittedName>
</protein>
<dbReference type="InterPro" id="IPR036388">
    <property type="entry name" value="WH-like_DNA-bd_sf"/>
</dbReference>
<evidence type="ECO:0000256" key="7">
    <source>
        <dbReference type="PROSITE-ProRule" id="PRU01091"/>
    </source>
</evidence>
<dbReference type="Gene3D" id="3.40.50.2300">
    <property type="match status" value="1"/>
</dbReference>
<keyword evidence="4 7" id="KW-0238">DNA-binding</keyword>
<dbReference type="InterPro" id="IPR001789">
    <property type="entry name" value="Sig_transdc_resp-reg_receiver"/>
</dbReference>
<evidence type="ECO:0000256" key="3">
    <source>
        <dbReference type="ARBA" id="ARBA00023015"/>
    </source>
</evidence>
<name>A0ABU0DYF3_9FIRM</name>
<dbReference type="InterPro" id="IPR016032">
    <property type="entry name" value="Sig_transdc_resp-reg_C-effctor"/>
</dbReference>
<dbReference type="EMBL" id="JAUSUR010000001">
    <property type="protein sequence ID" value="MDQ0359658.1"/>
    <property type="molecule type" value="Genomic_DNA"/>
</dbReference>
<dbReference type="PANTHER" id="PTHR48111:SF22">
    <property type="entry name" value="REGULATOR OF RPOS"/>
    <property type="match status" value="1"/>
</dbReference>
<dbReference type="SMART" id="SM00448">
    <property type="entry name" value="REC"/>
    <property type="match status" value="1"/>
</dbReference>
<evidence type="ECO:0000313" key="11">
    <source>
        <dbReference type="Proteomes" id="UP001230220"/>
    </source>
</evidence>